<feature type="compositionally biased region" description="Basic and acidic residues" evidence="2">
    <location>
        <begin position="856"/>
        <end position="874"/>
    </location>
</feature>
<dbReference type="EMBL" id="LN714484">
    <property type="protein sequence ID" value="CEL68626.1"/>
    <property type="molecule type" value="Genomic_DNA"/>
</dbReference>
<accession>F0VAQ3</accession>
<keyword evidence="1" id="KW-0862">Zinc</keyword>
<keyword evidence="3" id="KW-1133">Transmembrane helix</keyword>
<dbReference type="CDD" id="cd16454">
    <property type="entry name" value="RING-H2_PA-TM-RING"/>
    <property type="match status" value="1"/>
</dbReference>
<evidence type="ECO:0000259" key="4">
    <source>
        <dbReference type="PROSITE" id="PS50089"/>
    </source>
</evidence>
<dbReference type="InterPro" id="IPR001841">
    <property type="entry name" value="Znf_RING"/>
</dbReference>
<dbReference type="SMART" id="SM00184">
    <property type="entry name" value="RING"/>
    <property type="match status" value="1"/>
</dbReference>
<evidence type="ECO:0000313" key="5">
    <source>
        <dbReference type="EMBL" id="CBZ51311.1"/>
    </source>
</evidence>
<dbReference type="EMBL" id="FR823385">
    <property type="protein sequence ID" value="CBZ51311.1"/>
    <property type="molecule type" value="Genomic_DNA"/>
</dbReference>
<name>F0VAQ3_NEOCL</name>
<dbReference type="eggNOG" id="KOG0800">
    <property type="taxonomic scope" value="Eukaryota"/>
</dbReference>
<keyword evidence="3" id="KW-0812">Transmembrane</keyword>
<dbReference type="VEuPathDB" id="ToxoDB:NCLIV_043770"/>
<feature type="compositionally biased region" description="Low complexity" evidence="2">
    <location>
        <begin position="105"/>
        <end position="115"/>
    </location>
</feature>
<evidence type="ECO:0000256" key="1">
    <source>
        <dbReference type="PROSITE-ProRule" id="PRU00175"/>
    </source>
</evidence>
<feature type="region of interest" description="Disordered" evidence="2">
    <location>
        <begin position="535"/>
        <end position="584"/>
    </location>
</feature>
<feature type="compositionally biased region" description="Basic and acidic residues" evidence="2">
    <location>
        <begin position="326"/>
        <end position="335"/>
    </location>
</feature>
<feature type="transmembrane region" description="Helical" evidence="3">
    <location>
        <begin position="781"/>
        <end position="809"/>
    </location>
</feature>
<feature type="region of interest" description="Disordered" evidence="2">
    <location>
        <begin position="1"/>
        <end position="21"/>
    </location>
</feature>
<keyword evidence="3" id="KW-0472">Membrane</keyword>
<keyword evidence="1" id="KW-0479">Metal-binding</keyword>
<organism evidence="5 7">
    <name type="scientific">Neospora caninum (strain Liverpool)</name>
    <dbReference type="NCBI Taxonomy" id="572307"/>
    <lineage>
        <taxon>Eukaryota</taxon>
        <taxon>Sar</taxon>
        <taxon>Alveolata</taxon>
        <taxon>Apicomplexa</taxon>
        <taxon>Conoidasida</taxon>
        <taxon>Coccidia</taxon>
        <taxon>Eucoccidiorida</taxon>
        <taxon>Eimeriorina</taxon>
        <taxon>Sarcocystidae</taxon>
        <taxon>Neospora</taxon>
    </lineage>
</organism>
<dbReference type="GeneID" id="13440296"/>
<protein>
    <submittedName>
        <fullName evidence="5">Putative zinc finger (C3HC4 RING finger) protein</fullName>
    </submittedName>
    <submittedName>
        <fullName evidence="6">Zinc finger (C3HC4 RING finger) protein,putative</fullName>
    </submittedName>
</protein>
<evidence type="ECO:0000313" key="6">
    <source>
        <dbReference type="EMBL" id="CEL68626.1"/>
    </source>
</evidence>
<dbReference type="Pfam" id="PF13639">
    <property type="entry name" value="zf-RING_2"/>
    <property type="match status" value="1"/>
</dbReference>
<feature type="compositionally biased region" description="Polar residues" evidence="2">
    <location>
        <begin position="399"/>
        <end position="409"/>
    </location>
</feature>
<keyword evidence="1" id="KW-0863">Zinc-finger</keyword>
<feature type="region of interest" description="Disordered" evidence="2">
    <location>
        <begin position="827"/>
        <end position="874"/>
    </location>
</feature>
<dbReference type="GO" id="GO:0008270">
    <property type="term" value="F:zinc ion binding"/>
    <property type="evidence" value="ECO:0007669"/>
    <property type="project" value="UniProtKB-KW"/>
</dbReference>
<feature type="region of interest" description="Disordered" evidence="2">
    <location>
        <begin position="295"/>
        <end position="500"/>
    </location>
</feature>
<evidence type="ECO:0000313" key="7">
    <source>
        <dbReference type="Proteomes" id="UP000007494"/>
    </source>
</evidence>
<reference evidence="7" key="3">
    <citation type="journal article" date="2012" name="PLoS Pathog.">
        <title>Comparative genomics of the apicomplexan parasites Toxoplasma gondii and Neospora caninum: Coccidia differing in host range and transmission strategy.</title>
        <authorList>
            <person name="Reid A.J."/>
            <person name="Vermont S.J."/>
            <person name="Cotton J.A."/>
            <person name="Harris D."/>
            <person name="Hill-Cawthorne G.A."/>
            <person name="Konen-Waisman S."/>
            <person name="Latham S.M."/>
            <person name="Mourier T."/>
            <person name="Norton R."/>
            <person name="Quail M.A."/>
            <person name="Sanders M."/>
            <person name="Shanmugam D."/>
            <person name="Sohal A."/>
            <person name="Wasmuth J.D."/>
            <person name="Brunk B."/>
            <person name="Grigg M.E."/>
            <person name="Howard J.C."/>
            <person name="Parkinson J."/>
            <person name="Roos D.S."/>
            <person name="Trees A.J."/>
            <person name="Berriman M."/>
            <person name="Pain A."/>
            <person name="Wastling J.M."/>
        </authorList>
    </citation>
    <scope>NUCLEOTIDE SEQUENCE [LARGE SCALE GENOMIC DNA]</scope>
    <source>
        <strain evidence="7">Liverpool</strain>
    </source>
</reference>
<gene>
    <name evidence="6" type="ORF">BN1204_043770</name>
    <name evidence="5" type="ORF">NCLIV_043770</name>
</gene>
<dbReference type="AlphaFoldDB" id="F0VAQ3"/>
<dbReference type="InParanoid" id="F0VAQ3"/>
<feature type="compositionally biased region" description="Acidic residues" evidence="2">
    <location>
        <begin position="338"/>
        <end position="348"/>
    </location>
</feature>
<dbReference type="Gene3D" id="3.30.40.10">
    <property type="entry name" value="Zinc/RING finger domain, C3HC4 (zinc finger)"/>
    <property type="match status" value="1"/>
</dbReference>
<feature type="region of interest" description="Disordered" evidence="2">
    <location>
        <begin position="104"/>
        <end position="128"/>
    </location>
</feature>
<feature type="compositionally biased region" description="Basic and acidic residues" evidence="2">
    <location>
        <begin position="420"/>
        <end position="432"/>
    </location>
</feature>
<feature type="compositionally biased region" description="Polar residues" evidence="2">
    <location>
        <begin position="356"/>
        <end position="369"/>
    </location>
</feature>
<dbReference type="PANTHER" id="PTHR45676:SF41">
    <property type="entry name" value="RING-H2 FINGER PROTEIN ATL66"/>
    <property type="match status" value="1"/>
</dbReference>
<reference evidence="6" key="4">
    <citation type="journal article" date="2015" name="PLoS ONE">
        <title>Comprehensive Evaluation of Toxoplasma gondii VEG and Neospora caninum LIV Genomes with Tachyzoite Stage Transcriptome and Proteome Defines Novel Transcript Features.</title>
        <authorList>
            <person name="Ramaprasad A."/>
            <person name="Mourier T."/>
            <person name="Naeem R."/>
            <person name="Malas T.B."/>
            <person name="Moussa E."/>
            <person name="Panigrahi A."/>
            <person name="Vermont S.J."/>
            <person name="Otto T.D."/>
            <person name="Wastling J."/>
            <person name="Pain A."/>
        </authorList>
    </citation>
    <scope>NUCLEOTIDE SEQUENCE</scope>
    <source>
        <strain evidence="6">Liverpool</strain>
    </source>
</reference>
<sequence>MFLNLVTVPPPSSPVSPSLSSHDGALDPLLGSDAAASQLDAAVDSLVRDASRSTVNSHLSGALRVAPESMPVAKASTAAPGTGLSPEAAAALSDMPPRVFQRSSGGLLPGRVPVPRGGGLRREGQTADTGTGVAFQAGTQGPAGHAEESVMPSIGLAYVYFVISQVCCGLLLEVPLYTFSLYFAQLLHLQSLTFSLSPQCRQAAEVSAVHYNQAARDYGLPTNQRRAAGAAPVEGDELREERLDERREQEEETQGRGAGGPPGDRPEGDRHRNRLQRNDPAAVVEELLREAQEAYSIREVEGGRGASPSAERRHGQETEDGQGVAGERKQSERGSGEAGEETRDEDETSSVVSSSLQTPMEGSRNTLRSSGPVWGHIHSYSRGGHELAAVESPSRPPSCASSMSRSQPVEFTAASDPVDPAERRTGTGEGGDRPCPGAAETPSRWGDARVDSRGHQRPIPDERDARDRARISRDRSAAQARQAEAVGSAPPAQEGQGRDSSLNQRFFAPAAAVHLFVRLSAHLGINRLVWDRRSGEGREQTRRRRSRMPSNTPLTPSADILATAWPHRAGGRGGESVRPADRERRRETAYRELGRIGAVLNTLRLWTEETWKGSPRRLVPCLDKFSGLFNRIRTVGWHAPNGRFRFRELVCQLHPYRLLSVSPLVFFPSASQRLFFTTFFFWLLRCIYEDGAEDAVTEDAWTFLVNGGNLIKVAVSFSNYNTARLAGIGPRYYSAFSSYSRSDTTAEAAQIRPASSHPFVSGFASPVGGIGSFSLARQWTVWWAVILLGLLFISYSLLALFSAFGVLPWQLLHSLLIHRHTRVATYAQQRERETKERREKRRRQWEALQATSERGAAGREGDSTEAREDEPRGEAVLREWREQEGIRRRRHAASIPEHIPLQLSAFRDEEEDEEEICIFCFEEFKPEDILRVVNGCGHKFHRHCVDVWLFKRQKETCPMCGQLRSPRRAK</sequence>
<reference evidence="5" key="2">
    <citation type="submission" date="2011-03" db="EMBL/GenBank/DDBJ databases">
        <title>Comparative genomics and transcriptomics of Neospora caninum and Toxoplasma gondii.</title>
        <authorList>
            <person name="Reid A.J."/>
            <person name="Sohal A."/>
            <person name="Harris D."/>
            <person name="Quail M."/>
            <person name="Sanders M."/>
            <person name="Berriman M."/>
            <person name="Wastling J.M."/>
            <person name="Pain A."/>
        </authorList>
    </citation>
    <scope>NUCLEOTIDE SEQUENCE</scope>
    <source>
        <strain evidence="5">Liverpool</strain>
    </source>
</reference>
<dbReference type="SUPFAM" id="SSF57850">
    <property type="entry name" value="RING/U-box"/>
    <property type="match status" value="1"/>
</dbReference>
<dbReference type="OrthoDB" id="8062037at2759"/>
<dbReference type="OMA" id="EICIFCF"/>
<proteinExistence type="predicted"/>
<dbReference type="RefSeq" id="XP_003881344.1">
    <property type="nucleotide sequence ID" value="XM_003881295.1"/>
</dbReference>
<feature type="compositionally biased region" description="Basic and acidic residues" evidence="2">
    <location>
        <begin position="446"/>
        <end position="476"/>
    </location>
</feature>
<feature type="domain" description="RING-type" evidence="4">
    <location>
        <begin position="917"/>
        <end position="960"/>
    </location>
</feature>
<dbReference type="PANTHER" id="PTHR45676">
    <property type="entry name" value="RING-H2 FINGER PROTEIN ATL51-RELATED"/>
    <property type="match status" value="1"/>
</dbReference>
<reference evidence="5" key="1">
    <citation type="submission" date="2011-02" db="EMBL/GenBank/DDBJ databases">
        <authorList>
            <person name="Aslett M."/>
        </authorList>
    </citation>
    <scope>NUCLEOTIDE SEQUENCE</scope>
    <source>
        <strain evidence="5">Liverpool</strain>
    </source>
</reference>
<dbReference type="PROSITE" id="PS50089">
    <property type="entry name" value="ZF_RING_2"/>
    <property type="match status" value="1"/>
</dbReference>
<evidence type="ECO:0000256" key="3">
    <source>
        <dbReference type="SAM" id="Phobius"/>
    </source>
</evidence>
<dbReference type="Proteomes" id="UP000007494">
    <property type="component" value="Chromosome IX"/>
</dbReference>
<evidence type="ECO:0000256" key="2">
    <source>
        <dbReference type="SAM" id="MobiDB-lite"/>
    </source>
</evidence>
<feature type="region of interest" description="Disordered" evidence="2">
    <location>
        <begin position="220"/>
        <end position="280"/>
    </location>
</feature>
<dbReference type="InterPro" id="IPR013083">
    <property type="entry name" value="Znf_RING/FYVE/PHD"/>
</dbReference>
<feature type="compositionally biased region" description="Basic and acidic residues" evidence="2">
    <location>
        <begin position="239"/>
        <end position="249"/>
    </location>
</feature>
<keyword evidence="7" id="KW-1185">Reference proteome</keyword>